<keyword evidence="3" id="KW-1185">Reference proteome</keyword>
<reference evidence="2 3" key="1">
    <citation type="submission" date="2023-08" db="EMBL/GenBank/DDBJ databases">
        <authorList>
            <person name="Palmer J.M."/>
        </authorList>
    </citation>
    <scope>NUCLEOTIDE SEQUENCE [LARGE SCALE GENOMIC DNA]</scope>
    <source>
        <strain evidence="2 3">TWF481</strain>
    </source>
</reference>
<dbReference type="CDD" id="cd18186">
    <property type="entry name" value="BTB_POZ_ZBTB_KLHL-like"/>
    <property type="match status" value="1"/>
</dbReference>
<sequence length="233" mass="26589">MAPKFEAPCYPGLESQLRSPKFTDVTIIAGASRSRIPCHRLILAEHSTSLSFSCSDTQTTELSIPRWEPQILQHVLRYLYTGDLEALEFDTLMNLYECAEDLGINCLMQKTLYDAVLETGRCEIILRDRSKLFKLVEKIFSLTAEEERQSYVYKGVFRLMLSMVQQDELMKEDCFLGLIREYRELGVELLKAALEGQQGTGVIHCFKEGCEGIIGEWRTCISCSSSQWGGEDW</sequence>
<comment type="caution">
    <text evidence="2">The sequence shown here is derived from an EMBL/GenBank/DDBJ whole genome shotgun (WGS) entry which is preliminary data.</text>
</comment>
<name>A0AAV9VSB1_9PEZI</name>
<feature type="domain" description="BTB" evidence="1">
    <location>
        <begin position="23"/>
        <end position="88"/>
    </location>
</feature>
<dbReference type="PROSITE" id="PS50097">
    <property type="entry name" value="BTB"/>
    <property type="match status" value="1"/>
</dbReference>
<dbReference type="Pfam" id="PF00651">
    <property type="entry name" value="BTB"/>
    <property type="match status" value="1"/>
</dbReference>
<dbReference type="InterPro" id="IPR011333">
    <property type="entry name" value="SKP1/BTB/POZ_sf"/>
</dbReference>
<protein>
    <recommendedName>
        <fullName evidence="1">BTB domain-containing protein</fullName>
    </recommendedName>
</protein>
<accession>A0AAV9VSB1</accession>
<evidence type="ECO:0000313" key="2">
    <source>
        <dbReference type="EMBL" id="KAK6495082.1"/>
    </source>
</evidence>
<proteinExistence type="predicted"/>
<evidence type="ECO:0000259" key="1">
    <source>
        <dbReference type="PROSITE" id="PS50097"/>
    </source>
</evidence>
<dbReference type="SUPFAM" id="SSF54695">
    <property type="entry name" value="POZ domain"/>
    <property type="match status" value="1"/>
</dbReference>
<dbReference type="InterPro" id="IPR000210">
    <property type="entry name" value="BTB/POZ_dom"/>
</dbReference>
<dbReference type="PANTHER" id="PTHR24410:SF23">
    <property type="entry name" value="BTB DOMAIN-CONTAINING PROTEIN-RELATED"/>
    <property type="match status" value="1"/>
</dbReference>
<dbReference type="PANTHER" id="PTHR24410">
    <property type="entry name" value="HL07962P-RELATED"/>
    <property type="match status" value="1"/>
</dbReference>
<dbReference type="AlphaFoldDB" id="A0AAV9VSB1"/>
<organism evidence="2 3">
    <name type="scientific">Arthrobotrys musiformis</name>
    <dbReference type="NCBI Taxonomy" id="47236"/>
    <lineage>
        <taxon>Eukaryota</taxon>
        <taxon>Fungi</taxon>
        <taxon>Dikarya</taxon>
        <taxon>Ascomycota</taxon>
        <taxon>Pezizomycotina</taxon>
        <taxon>Orbiliomycetes</taxon>
        <taxon>Orbiliales</taxon>
        <taxon>Orbiliaceae</taxon>
        <taxon>Arthrobotrys</taxon>
    </lineage>
</organism>
<dbReference type="Proteomes" id="UP001370758">
    <property type="component" value="Unassembled WGS sequence"/>
</dbReference>
<evidence type="ECO:0000313" key="3">
    <source>
        <dbReference type="Proteomes" id="UP001370758"/>
    </source>
</evidence>
<dbReference type="SMART" id="SM00225">
    <property type="entry name" value="BTB"/>
    <property type="match status" value="1"/>
</dbReference>
<dbReference type="Gene3D" id="3.30.710.10">
    <property type="entry name" value="Potassium Channel Kv1.1, Chain A"/>
    <property type="match status" value="1"/>
</dbReference>
<dbReference type="EMBL" id="JAVHJL010000013">
    <property type="protein sequence ID" value="KAK6495082.1"/>
    <property type="molecule type" value="Genomic_DNA"/>
</dbReference>
<gene>
    <name evidence="2" type="ORF">TWF481_003110</name>
</gene>
<dbReference type="InterPro" id="IPR051481">
    <property type="entry name" value="BTB-POZ/Galectin-3-binding"/>
</dbReference>